<dbReference type="RefSeq" id="WP_004526782.1">
    <property type="nucleotide sequence ID" value="NZ_CM000832.1"/>
</dbReference>
<dbReference type="EMBL" id="CM000832">
    <property type="protein sequence ID" value="EET08549.1"/>
    <property type="molecule type" value="Genomic_DNA"/>
</dbReference>
<dbReference type="InterPro" id="IPR053167">
    <property type="entry name" value="Spore_coat_component"/>
</dbReference>
<proteinExistence type="predicted"/>
<dbReference type="Proteomes" id="UP000001812">
    <property type="component" value="Chromosome I"/>
</dbReference>
<keyword evidence="1" id="KW-0732">Signal</keyword>
<accession>A0A0E1W809</accession>
<gene>
    <name evidence="3" type="ORF">BURPS1710A_2078</name>
</gene>
<organism evidence="3">
    <name type="scientific">Burkholderia pseudomallei 1710a</name>
    <dbReference type="NCBI Taxonomy" id="320371"/>
    <lineage>
        <taxon>Bacteria</taxon>
        <taxon>Pseudomonadati</taxon>
        <taxon>Pseudomonadota</taxon>
        <taxon>Betaproteobacteria</taxon>
        <taxon>Burkholderiales</taxon>
        <taxon>Burkholderiaceae</taxon>
        <taxon>Burkholderia</taxon>
        <taxon>pseudomallei group</taxon>
    </lineage>
</organism>
<name>A0A0E1W809_BURPE</name>
<dbReference type="Pfam" id="PF05229">
    <property type="entry name" value="SCPU"/>
    <property type="match status" value="1"/>
</dbReference>
<sequence length="186" mass="18470">MKAHWKVWAALACVSACAGVQAQTSPLTGTVNSQLVLTTGCAVDTGGGSVNSANFGTLDFGTQPSGFTGRLTSAAKGGGSTSTQVTCSPDVTSIQVTIDGGQNASKGATVGTGTRALANGASFVPYEVYADAGHSQQYVSGTAQSVAVPTPGAAFELPLYGVVNKTNASALAAGTYTDVLNVTLGW</sequence>
<feature type="signal peptide" evidence="1">
    <location>
        <begin position="1"/>
        <end position="22"/>
    </location>
</feature>
<dbReference type="InterPro" id="IPR007893">
    <property type="entry name" value="Spore_coat_U/FanG"/>
</dbReference>
<dbReference type="PANTHER" id="PTHR37089">
    <property type="entry name" value="PROTEIN U-RELATED"/>
    <property type="match status" value="1"/>
</dbReference>
<dbReference type="GeneID" id="93059958"/>
<evidence type="ECO:0000259" key="2">
    <source>
        <dbReference type="Pfam" id="PF05229"/>
    </source>
</evidence>
<protein>
    <submittedName>
        <fullName evidence="3">Type I pilus protein</fullName>
    </submittedName>
</protein>
<evidence type="ECO:0000256" key="1">
    <source>
        <dbReference type="SAM" id="SignalP"/>
    </source>
</evidence>
<reference evidence="3" key="1">
    <citation type="submission" date="2009-05" db="EMBL/GenBank/DDBJ databases">
        <authorList>
            <person name="Harkins D.M."/>
            <person name="DeShazer D."/>
            <person name="Woods D.E."/>
            <person name="Brinkac L.M."/>
            <person name="Brown K.A."/>
            <person name="Hung G.C."/>
            <person name="Tuanyok A."/>
            <person name="Zhang B."/>
            <person name="Nierman W.C."/>
        </authorList>
    </citation>
    <scope>NUCLEOTIDE SEQUENCE [LARGE SCALE GENOMIC DNA]</scope>
    <source>
        <strain evidence="3">1710a</strain>
    </source>
</reference>
<dbReference type="AlphaFoldDB" id="A0A0E1W809"/>
<feature type="chain" id="PRO_5002388344" evidence="1">
    <location>
        <begin position="23"/>
        <end position="186"/>
    </location>
</feature>
<dbReference type="SMART" id="SM00972">
    <property type="entry name" value="SCPU"/>
    <property type="match status" value="1"/>
</dbReference>
<evidence type="ECO:0000313" key="3">
    <source>
        <dbReference type="EMBL" id="EET08549.1"/>
    </source>
</evidence>
<feature type="domain" description="Spore coat protein U/FanG" evidence="2">
    <location>
        <begin position="28"/>
        <end position="183"/>
    </location>
</feature>
<dbReference type="HOGENOM" id="CLU_103262_3_0_4"/>